<feature type="transmembrane region" description="Helical" evidence="1">
    <location>
        <begin position="77"/>
        <end position="98"/>
    </location>
</feature>
<dbReference type="InterPro" id="IPR049790">
    <property type="entry name" value="Rv3655c/TadE"/>
</dbReference>
<dbReference type="Proteomes" id="UP000006820">
    <property type="component" value="Chromosome"/>
</dbReference>
<keyword evidence="1" id="KW-0472">Membrane</keyword>
<evidence type="ECO:0000313" key="2">
    <source>
        <dbReference type="EMBL" id="BAD55205.1"/>
    </source>
</evidence>
<dbReference type="HOGENOM" id="CLU_1546037_0_0_11"/>
<proteinExistence type="predicted"/>
<dbReference type="NCBIfam" id="NF041390">
    <property type="entry name" value="TadE_Rv3655c"/>
    <property type="match status" value="1"/>
</dbReference>
<keyword evidence="3" id="KW-1185">Reference proteome</keyword>
<sequence length="173" mass="17629">MAGTVERAVGGEMGLSGKGWVMCQGVWVDDDHAVRSVADRGSGPLADDAVGPVGGREARRCGRRVVGDECGAVTVEAAIALAAIMVVVVVCVGALLAASTQVRCVDAAREAARLEARGDPVDARAAAERVAPPGADIAIRRDGDFVVAVVSARAPLLPLRLRGEAVAAREPGQ</sequence>
<accession>Q5Z2Y6</accession>
<gene>
    <name evidence="2" type="ordered locus">NFA_3630</name>
</gene>
<evidence type="ECO:0008006" key="4">
    <source>
        <dbReference type="Google" id="ProtNLM"/>
    </source>
</evidence>
<evidence type="ECO:0000313" key="3">
    <source>
        <dbReference type="Proteomes" id="UP000006820"/>
    </source>
</evidence>
<keyword evidence="1" id="KW-0812">Transmembrane</keyword>
<dbReference type="eggNOG" id="ENOG5033A2X">
    <property type="taxonomic scope" value="Bacteria"/>
</dbReference>
<organism evidence="2 3">
    <name type="scientific">Nocardia farcinica (strain IFM 10152)</name>
    <dbReference type="NCBI Taxonomy" id="247156"/>
    <lineage>
        <taxon>Bacteria</taxon>
        <taxon>Bacillati</taxon>
        <taxon>Actinomycetota</taxon>
        <taxon>Actinomycetes</taxon>
        <taxon>Mycobacteriales</taxon>
        <taxon>Nocardiaceae</taxon>
        <taxon>Nocardia</taxon>
    </lineage>
</organism>
<protein>
    <recommendedName>
        <fullName evidence="4">Pilus assembly protein TadE</fullName>
    </recommendedName>
</protein>
<dbReference type="EMBL" id="AP006618">
    <property type="protein sequence ID" value="BAD55205.1"/>
    <property type="molecule type" value="Genomic_DNA"/>
</dbReference>
<reference evidence="2 3" key="1">
    <citation type="journal article" date="2004" name="Proc. Natl. Acad. Sci. U.S.A.">
        <title>The complete genomic sequence of Nocardia farcinica IFM 10152.</title>
        <authorList>
            <person name="Ishikawa J."/>
            <person name="Yamashita A."/>
            <person name="Mikami Y."/>
            <person name="Hoshino Y."/>
            <person name="Kurita H."/>
            <person name="Hotta K."/>
            <person name="Shiba T."/>
            <person name="Hattori M."/>
        </authorList>
    </citation>
    <scope>NUCLEOTIDE SEQUENCE [LARGE SCALE GENOMIC DNA]</scope>
    <source>
        <strain evidence="2 3">IFM 10152</strain>
    </source>
</reference>
<evidence type="ECO:0000256" key="1">
    <source>
        <dbReference type="SAM" id="Phobius"/>
    </source>
</evidence>
<dbReference type="KEGG" id="nfa:NFA_3630"/>
<dbReference type="STRING" id="247156.NFA_3630"/>
<dbReference type="AlphaFoldDB" id="Q5Z2Y6"/>
<keyword evidence="1" id="KW-1133">Transmembrane helix</keyword>
<name>Q5Z2Y6_NOCFA</name>